<dbReference type="OMA" id="LCGFMKL"/>
<dbReference type="PANTHER" id="PTHR46713:SF5">
    <property type="entry name" value="UBA DOMAIN-CONTAINING PROTEIN"/>
    <property type="match status" value="1"/>
</dbReference>
<name>J3MUL8_ORYBR</name>
<dbReference type="SUPFAM" id="SSF46934">
    <property type="entry name" value="UBA-like"/>
    <property type="match status" value="1"/>
</dbReference>
<dbReference type="CDD" id="cd10461">
    <property type="entry name" value="PUB_UBA_plant"/>
    <property type="match status" value="1"/>
</dbReference>
<organism evidence="3">
    <name type="scientific">Oryza brachyantha</name>
    <name type="common">malo sina</name>
    <dbReference type="NCBI Taxonomy" id="4533"/>
    <lineage>
        <taxon>Eukaryota</taxon>
        <taxon>Viridiplantae</taxon>
        <taxon>Streptophyta</taxon>
        <taxon>Embryophyta</taxon>
        <taxon>Tracheophyta</taxon>
        <taxon>Spermatophyta</taxon>
        <taxon>Magnoliopsida</taxon>
        <taxon>Liliopsida</taxon>
        <taxon>Poales</taxon>
        <taxon>Poaceae</taxon>
        <taxon>BOP clade</taxon>
        <taxon>Oryzoideae</taxon>
        <taxon>Oryzeae</taxon>
        <taxon>Oryzinae</taxon>
        <taxon>Oryza</taxon>
    </lineage>
</organism>
<dbReference type="SUPFAM" id="SSF143503">
    <property type="entry name" value="PUG domain-like"/>
    <property type="match status" value="1"/>
</dbReference>
<protein>
    <recommendedName>
        <fullName evidence="2">UBA domain-containing protein</fullName>
    </recommendedName>
</protein>
<dbReference type="STRING" id="4533.J3MUL8"/>
<dbReference type="PROSITE" id="PS50030">
    <property type="entry name" value="UBA"/>
    <property type="match status" value="1"/>
</dbReference>
<dbReference type="CDD" id="cd14290">
    <property type="entry name" value="UBA_PUB_plant"/>
    <property type="match status" value="1"/>
</dbReference>
<feature type="domain" description="UBA" evidence="2">
    <location>
        <begin position="123"/>
        <end position="164"/>
    </location>
</feature>
<proteinExistence type="predicted"/>
<dbReference type="EnsemblPlants" id="OB08G27990.1">
    <property type="protein sequence ID" value="OB08G27990.1"/>
    <property type="gene ID" value="OB08G27990"/>
</dbReference>
<evidence type="ECO:0000313" key="3">
    <source>
        <dbReference type="EnsemblPlants" id="OB08G27990.1"/>
    </source>
</evidence>
<dbReference type="InterPro" id="IPR015940">
    <property type="entry name" value="UBA"/>
</dbReference>
<feature type="compositionally biased region" description="Basic residues" evidence="1">
    <location>
        <begin position="56"/>
        <end position="71"/>
    </location>
</feature>
<sequence length="466" mass="53474">MGSVLSAAHAALCAFVEARIEKAQDRRLMAAFPGLVDLPAEEREARMRWLRSLTRPRRGRRRRRRRRRRWGGGRGSWARGTSLPPKKEEVPNPAVSIGVDSRGNTAVNIGVDSRANTKMSIPQVDNRMLGELEVMGFPAVRSIRALHFSGNSNIESAINWLLEHENDPDIDQLPLIPREINIECGDTPNEARNDIQGMRANAQERKPEESTAAGRQKETSQVEREHDVDQNEDEVRRRIIELYKSKQDGQERERGRIRNQLEEDKRERIRTAKELMEAKRTLEENQRKRLMESRKGDQEEEKRARERIRQRIEDDKAERRRRLGLPLENPAASVPTITPTKMKPVEPGVSSEQLRDCLRNLKKNYKDDTAKVTRAFQILLKIIANIMKNPEEEKFRRIRLNNPVFKERVGSLQGGVEFLELCGFMKLTISGYLVMPRDKINMALLNAAGVDVASAIENPYFGLLSK</sequence>
<dbReference type="HOGENOM" id="CLU_054465_0_0_1"/>
<keyword evidence="4" id="KW-1185">Reference proteome</keyword>
<dbReference type="InterPro" id="IPR009060">
    <property type="entry name" value="UBA-like_sf"/>
</dbReference>
<dbReference type="Gene3D" id="1.10.8.10">
    <property type="entry name" value="DNA helicase RuvA subunit, C-terminal domain"/>
    <property type="match status" value="1"/>
</dbReference>
<evidence type="ECO:0000256" key="1">
    <source>
        <dbReference type="SAM" id="MobiDB-lite"/>
    </source>
</evidence>
<reference evidence="3" key="1">
    <citation type="journal article" date="2013" name="Nat. Commun.">
        <title>Whole-genome sequencing of Oryza brachyantha reveals mechanisms underlying Oryza genome evolution.</title>
        <authorList>
            <person name="Chen J."/>
            <person name="Huang Q."/>
            <person name="Gao D."/>
            <person name="Wang J."/>
            <person name="Lang Y."/>
            <person name="Liu T."/>
            <person name="Li B."/>
            <person name="Bai Z."/>
            <person name="Luis Goicoechea J."/>
            <person name="Liang C."/>
            <person name="Chen C."/>
            <person name="Zhang W."/>
            <person name="Sun S."/>
            <person name="Liao Y."/>
            <person name="Zhang X."/>
            <person name="Yang L."/>
            <person name="Song C."/>
            <person name="Wang M."/>
            <person name="Shi J."/>
            <person name="Liu G."/>
            <person name="Liu J."/>
            <person name="Zhou H."/>
            <person name="Zhou W."/>
            <person name="Yu Q."/>
            <person name="An N."/>
            <person name="Chen Y."/>
            <person name="Cai Q."/>
            <person name="Wang B."/>
            <person name="Liu B."/>
            <person name="Min J."/>
            <person name="Huang Y."/>
            <person name="Wu H."/>
            <person name="Li Z."/>
            <person name="Zhang Y."/>
            <person name="Yin Y."/>
            <person name="Song W."/>
            <person name="Jiang J."/>
            <person name="Jackson S.A."/>
            <person name="Wing R.A."/>
            <person name="Wang J."/>
            <person name="Chen M."/>
        </authorList>
    </citation>
    <scope>NUCLEOTIDE SEQUENCE [LARGE SCALE GENOMIC DNA]</scope>
    <source>
        <strain evidence="3">cv. IRGC 101232</strain>
    </source>
</reference>
<dbReference type="InterPro" id="IPR036339">
    <property type="entry name" value="PUB-like_dom_sf"/>
</dbReference>
<dbReference type="Gene3D" id="1.20.58.2190">
    <property type="match status" value="1"/>
</dbReference>
<feature type="compositionally biased region" description="Basic and acidic residues" evidence="1">
    <location>
        <begin position="202"/>
        <end position="233"/>
    </location>
</feature>
<dbReference type="Pfam" id="PF22562">
    <property type="entry name" value="UBA_7"/>
    <property type="match status" value="1"/>
</dbReference>
<evidence type="ECO:0000313" key="4">
    <source>
        <dbReference type="Proteomes" id="UP000006038"/>
    </source>
</evidence>
<dbReference type="AlphaFoldDB" id="J3MUL8"/>
<feature type="region of interest" description="Disordered" evidence="1">
    <location>
        <begin position="329"/>
        <end position="351"/>
    </location>
</feature>
<dbReference type="Pfam" id="PF09409">
    <property type="entry name" value="PUB"/>
    <property type="match status" value="1"/>
</dbReference>
<evidence type="ECO:0000259" key="2">
    <source>
        <dbReference type="PROSITE" id="PS50030"/>
    </source>
</evidence>
<feature type="region of interest" description="Disordered" evidence="1">
    <location>
        <begin position="56"/>
        <end position="99"/>
    </location>
</feature>
<dbReference type="SMART" id="SM00165">
    <property type="entry name" value="UBA"/>
    <property type="match status" value="1"/>
</dbReference>
<accession>J3MUL8</accession>
<dbReference type="Gramene" id="OB08G27990.1">
    <property type="protein sequence ID" value="OB08G27990.1"/>
    <property type="gene ID" value="OB08G27990"/>
</dbReference>
<feature type="region of interest" description="Disordered" evidence="1">
    <location>
        <begin position="201"/>
        <end position="233"/>
    </location>
</feature>
<dbReference type="eggNOG" id="KOG2699">
    <property type="taxonomic scope" value="Eukaryota"/>
</dbReference>
<dbReference type="Proteomes" id="UP000006038">
    <property type="component" value="Chromosome 8"/>
</dbReference>
<dbReference type="SMART" id="SM00580">
    <property type="entry name" value="PUG"/>
    <property type="match status" value="1"/>
</dbReference>
<feature type="region of interest" description="Disordered" evidence="1">
    <location>
        <begin position="282"/>
        <end position="315"/>
    </location>
</feature>
<reference evidence="3" key="2">
    <citation type="submission" date="2013-04" db="UniProtKB">
        <authorList>
            <consortium name="EnsemblPlants"/>
        </authorList>
    </citation>
    <scope>IDENTIFICATION</scope>
</reference>
<dbReference type="InterPro" id="IPR018997">
    <property type="entry name" value="PUB_domain"/>
</dbReference>
<dbReference type="PANTHER" id="PTHR46713">
    <property type="entry name" value="F13M7.16 PROTEIN"/>
    <property type="match status" value="1"/>
</dbReference>